<dbReference type="OrthoDB" id="414826at2759"/>
<evidence type="ECO:0000313" key="4">
    <source>
        <dbReference type="Proteomes" id="UP000835206"/>
    </source>
</evidence>
<comment type="subcellular location">
    <subcellularLocation>
        <location evidence="1">Secreted</location>
    </subcellularLocation>
</comment>
<proteinExistence type="predicted"/>
<reference evidence="5" key="1">
    <citation type="submission" date="2025-08" db="UniProtKB">
        <authorList>
            <consortium name="RefSeq"/>
        </authorList>
    </citation>
    <scope>IDENTIFICATION</scope>
</reference>
<dbReference type="KEGG" id="bter:105665860"/>
<evidence type="ECO:0000256" key="2">
    <source>
        <dbReference type="ARBA" id="ARBA00022525"/>
    </source>
</evidence>
<keyword evidence="4" id="KW-1185">Reference proteome</keyword>
<sequence length="223" mass="25167">MFVASIYEAIYVVPQIPMIAERFGVWQNVHVLDMYSVGNTTSTARIRFHIQSWYDEVEDFDSAEFGLVNFAARSNLSYIPFASSTIRQIGCGRAIYTGRSGQSTSSSTDTPIAGRTMAVGFGDRVEALVCNYGPLDRNTARELYEDGVPALCPPGTIRSSRYQALCQKFQKRQSQKVQHKIQQKQDKRNDRPMNNGAFLIKSTIYLIQLVLLLLSTTYRRSLL</sequence>
<evidence type="ECO:0000256" key="3">
    <source>
        <dbReference type="SAM" id="Phobius"/>
    </source>
</evidence>
<evidence type="ECO:0000313" key="5">
    <source>
        <dbReference type="RefSeq" id="XP_048262520.1"/>
    </source>
</evidence>
<evidence type="ECO:0000256" key="1">
    <source>
        <dbReference type="ARBA" id="ARBA00004613"/>
    </source>
</evidence>
<dbReference type="Gene3D" id="3.40.33.10">
    <property type="entry name" value="CAP"/>
    <property type="match status" value="1"/>
</dbReference>
<gene>
    <name evidence="5" type="primary">LOC105665860</name>
</gene>
<protein>
    <submittedName>
        <fullName evidence="5">Uncharacterized protein LOC105665860</fullName>
    </submittedName>
</protein>
<keyword evidence="3" id="KW-0472">Membrane</keyword>
<keyword evidence="2" id="KW-0964">Secreted</keyword>
<name>A0A9C6SA11_BOMTE</name>
<dbReference type="AlphaFoldDB" id="A0A9C6SA11"/>
<dbReference type="SUPFAM" id="SSF55797">
    <property type="entry name" value="PR-1-like"/>
    <property type="match status" value="1"/>
</dbReference>
<organism evidence="4 5">
    <name type="scientific">Bombus terrestris</name>
    <name type="common">Buff-tailed bumblebee</name>
    <name type="synonym">Apis terrestris</name>
    <dbReference type="NCBI Taxonomy" id="30195"/>
    <lineage>
        <taxon>Eukaryota</taxon>
        <taxon>Metazoa</taxon>
        <taxon>Ecdysozoa</taxon>
        <taxon>Arthropoda</taxon>
        <taxon>Hexapoda</taxon>
        <taxon>Insecta</taxon>
        <taxon>Pterygota</taxon>
        <taxon>Neoptera</taxon>
        <taxon>Endopterygota</taxon>
        <taxon>Hymenoptera</taxon>
        <taxon>Apocrita</taxon>
        <taxon>Aculeata</taxon>
        <taxon>Apoidea</taxon>
        <taxon>Anthophila</taxon>
        <taxon>Apidae</taxon>
        <taxon>Bombus</taxon>
        <taxon>Bombus</taxon>
    </lineage>
</organism>
<keyword evidence="3" id="KW-1133">Transmembrane helix</keyword>
<keyword evidence="3" id="KW-0812">Transmembrane</keyword>
<dbReference type="GeneID" id="105665860"/>
<accession>A0A9C6SA11</accession>
<feature type="transmembrane region" description="Helical" evidence="3">
    <location>
        <begin position="198"/>
        <end position="218"/>
    </location>
</feature>
<dbReference type="Proteomes" id="UP000835206">
    <property type="component" value="Chromosome 6"/>
</dbReference>
<dbReference type="RefSeq" id="XP_048262520.1">
    <property type="nucleotide sequence ID" value="XM_048406563.1"/>
</dbReference>
<dbReference type="InterPro" id="IPR035940">
    <property type="entry name" value="CAP_sf"/>
</dbReference>